<feature type="domain" description="Right handed beta helix" evidence="1">
    <location>
        <begin position="161"/>
        <end position="314"/>
    </location>
</feature>
<name>A0A917Q4L5_9HYPH</name>
<dbReference type="NCBIfam" id="TIGR03808">
    <property type="entry name" value="RR_plus_rpt_1"/>
    <property type="match status" value="1"/>
</dbReference>
<dbReference type="Gene3D" id="2.160.20.10">
    <property type="entry name" value="Single-stranded right-handed beta-helix, Pectin lyase-like"/>
    <property type="match status" value="1"/>
</dbReference>
<accession>A0A917Q4L5</accession>
<dbReference type="InterPro" id="IPR022444">
    <property type="entry name" value="Cofactor-bd_rpt"/>
</dbReference>
<proteinExistence type="predicted"/>
<dbReference type="InterPro" id="IPR011050">
    <property type="entry name" value="Pectin_lyase_fold/virulence"/>
</dbReference>
<comment type="caution">
    <text evidence="2">The sequence shown here is derived from an EMBL/GenBank/DDBJ whole genome shotgun (WGS) entry which is preliminary data.</text>
</comment>
<dbReference type="Proteomes" id="UP000600449">
    <property type="component" value="Unassembled WGS sequence"/>
</dbReference>
<dbReference type="SUPFAM" id="SSF51126">
    <property type="entry name" value="Pectin lyase-like"/>
    <property type="match status" value="1"/>
</dbReference>
<keyword evidence="3" id="KW-1185">Reference proteome</keyword>
<evidence type="ECO:0000313" key="3">
    <source>
        <dbReference type="Proteomes" id="UP000600449"/>
    </source>
</evidence>
<dbReference type="InterPro" id="IPR012334">
    <property type="entry name" value="Pectin_lyas_fold"/>
</dbReference>
<dbReference type="InterPro" id="IPR039448">
    <property type="entry name" value="Beta_helix"/>
</dbReference>
<dbReference type="AlphaFoldDB" id="A0A917Q4L5"/>
<dbReference type="EMBL" id="BMMF01000002">
    <property type="protein sequence ID" value="GGK22230.1"/>
    <property type="molecule type" value="Genomic_DNA"/>
</dbReference>
<protein>
    <submittedName>
        <fullName evidence="2">Tat protein</fullName>
    </submittedName>
</protein>
<gene>
    <name evidence="2" type="ORF">GCM10011322_06130</name>
</gene>
<dbReference type="Pfam" id="PF13229">
    <property type="entry name" value="Beta_helix"/>
    <property type="match status" value="1"/>
</dbReference>
<evidence type="ECO:0000313" key="2">
    <source>
        <dbReference type="EMBL" id="GGK22230.1"/>
    </source>
</evidence>
<reference evidence="2 3" key="1">
    <citation type="journal article" date="2014" name="Int. J. Syst. Evol. Microbiol.">
        <title>Complete genome sequence of Corynebacterium casei LMG S-19264T (=DSM 44701T), isolated from a smear-ripened cheese.</title>
        <authorList>
            <consortium name="US DOE Joint Genome Institute (JGI-PGF)"/>
            <person name="Walter F."/>
            <person name="Albersmeier A."/>
            <person name="Kalinowski J."/>
            <person name="Ruckert C."/>
        </authorList>
    </citation>
    <scope>NUCLEOTIDE SEQUENCE [LARGE SCALE GENOMIC DNA]</scope>
    <source>
        <strain evidence="2 3">CGMCC 1.9161</strain>
    </source>
</reference>
<dbReference type="PROSITE" id="PS51318">
    <property type="entry name" value="TAT"/>
    <property type="match status" value="1"/>
</dbReference>
<dbReference type="NCBIfam" id="TIGR03807">
    <property type="entry name" value="RR_fam_repeat"/>
    <property type="match status" value="2"/>
</dbReference>
<evidence type="ECO:0000259" key="1">
    <source>
        <dbReference type="Pfam" id="PF13229"/>
    </source>
</evidence>
<sequence>MASPLDPSTPPLPPRPDRRTILGAALAGSALVAGGSAYAAAISAESFGVRGDGSERTGALQQALDAAAAAGRPLALAPGDYPVTGLRLPAGGVLVGPRSARLRQASGGPAVSASGVGAARVVGMTIEGLGAGVGDAPLLSAVDVGDLLVEDVAFAGAPGPAIRLERSGGRVRGCVVAGARVGLFSLDATGLAVAENTITDCLDNGIQIWRSQKGTDGAQVIANRVARIRAASGGTGENGNGINVFRAGGVLVADNVISACDFSAVRNNGGDGIQIVSNRAQDCGEVALFTEFGFEGAVIASNLVDGAAHGIVSTNLNEGGRMAAITGNVVRNLFRRPAVEGGQEARSYGIFAEADAAISGNVIDGVPDEGLRLGWGPYLRNVAATGNVLRECGVGIVVSVVEGVGPVLIASNLITGARRAAILGHRWDETATGDLAREGADAWAHLTIASNAVG</sequence>
<dbReference type="InterPro" id="IPR006626">
    <property type="entry name" value="PbH1"/>
</dbReference>
<dbReference type="InterPro" id="IPR022388">
    <property type="entry name" value="CHP03808"/>
</dbReference>
<organism evidence="2 3">
    <name type="scientific">Salinarimonas ramus</name>
    <dbReference type="NCBI Taxonomy" id="690164"/>
    <lineage>
        <taxon>Bacteria</taxon>
        <taxon>Pseudomonadati</taxon>
        <taxon>Pseudomonadota</taxon>
        <taxon>Alphaproteobacteria</taxon>
        <taxon>Hyphomicrobiales</taxon>
        <taxon>Salinarimonadaceae</taxon>
        <taxon>Salinarimonas</taxon>
    </lineage>
</organism>
<dbReference type="InterPro" id="IPR006311">
    <property type="entry name" value="TAT_signal"/>
</dbReference>
<dbReference type="SMART" id="SM00710">
    <property type="entry name" value="PbH1"/>
    <property type="match status" value="8"/>
</dbReference>
<dbReference type="RefSeq" id="WP_188909454.1">
    <property type="nucleotide sequence ID" value="NZ_BMMF01000002.1"/>
</dbReference>